<feature type="compositionally biased region" description="Basic and acidic residues" evidence="1">
    <location>
        <begin position="277"/>
        <end position="289"/>
    </location>
</feature>
<organism evidence="2 3">
    <name type="scientific">Trichocladium antarcticum</name>
    <dbReference type="NCBI Taxonomy" id="1450529"/>
    <lineage>
        <taxon>Eukaryota</taxon>
        <taxon>Fungi</taxon>
        <taxon>Dikarya</taxon>
        <taxon>Ascomycota</taxon>
        <taxon>Pezizomycotina</taxon>
        <taxon>Sordariomycetes</taxon>
        <taxon>Sordariomycetidae</taxon>
        <taxon>Sordariales</taxon>
        <taxon>Chaetomiaceae</taxon>
        <taxon>Trichocladium</taxon>
    </lineage>
</organism>
<evidence type="ECO:0000313" key="2">
    <source>
        <dbReference type="EMBL" id="KAK4130592.1"/>
    </source>
</evidence>
<feature type="region of interest" description="Disordered" evidence="1">
    <location>
        <begin position="79"/>
        <end position="106"/>
    </location>
</feature>
<evidence type="ECO:0000313" key="3">
    <source>
        <dbReference type="Proteomes" id="UP001304895"/>
    </source>
</evidence>
<reference evidence="2" key="2">
    <citation type="submission" date="2023-05" db="EMBL/GenBank/DDBJ databases">
        <authorList>
            <consortium name="Lawrence Berkeley National Laboratory"/>
            <person name="Steindorff A."/>
            <person name="Hensen N."/>
            <person name="Bonometti L."/>
            <person name="Westerberg I."/>
            <person name="Brannstrom I.O."/>
            <person name="Guillou S."/>
            <person name="Cros-Aarteil S."/>
            <person name="Calhoun S."/>
            <person name="Haridas S."/>
            <person name="Kuo A."/>
            <person name="Mondo S."/>
            <person name="Pangilinan J."/>
            <person name="Riley R."/>
            <person name="Labutti K."/>
            <person name="Andreopoulos B."/>
            <person name="Lipzen A."/>
            <person name="Chen C."/>
            <person name="Yanf M."/>
            <person name="Daum C."/>
            <person name="Ng V."/>
            <person name="Clum A."/>
            <person name="Ohm R."/>
            <person name="Martin F."/>
            <person name="Silar P."/>
            <person name="Natvig D."/>
            <person name="Lalanne C."/>
            <person name="Gautier V."/>
            <person name="Ament-Velasquez S.L."/>
            <person name="Kruys A."/>
            <person name="Hutchinson M.I."/>
            <person name="Powell A.J."/>
            <person name="Barry K."/>
            <person name="Miller A.N."/>
            <person name="Grigoriev I.V."/>
            <person name="Debuchy R."/>
            <person name="Gladieux P."/>
            <person name="Thoren M.H."/>
            <person name="Johannesson H."/>
        </authorList>
    </citation>
    <scope>NUCLEOTIDE SEQUENCE</scope>
    <source>
        <strain evidence="2">CBS 123565</strain>
    </source>
</reference>
<dbReference type="AlphaFoldDB" id="A0AAN6UCP6"/>
<feature type="region of interest" description="Disordered" evidence="1">
    <location>
        <begin position="277"/>
        <end position="334"/>
    </location>
</feature>
<feature type="compositionally biased region" description="Low complexity" evidence="1">
    <location>
        <begin position="90"/>
        <end position="104"/>
    </location>
</feature>
<evidence type="ECO:0000256" key="1">
    <source>
        <dbReference type="SAM" id="MobiDB-lite"/>
    </source>
</evidence>
<comment type="caution">
    <text evidence="2">The sequence shown here is derived from an EMBL/GenBank/DDBJ whole genome shotgun (WGS) entry which is preliminary data.</text>
</comment>
<protein>
    <submittedName>
        <fullName evidence="2">Uncharacterized protein</fullName>
    </submittedName>
</protein>
<dbReference type="Proteomes" id="UP001304895">
    <property type="component" value="Unassembled WGS sequence"/>
</dbReference>
<feature type="region of interest" description="Disordered" evidence="1">
    <location>
        <begin position="125"/>
        <end position="174"/>
    </location>
</feature>
<sequence length="348" mass="38733">MSFRPSALLLHTDFAPVLSTFQLDIHHSPQLYTYYISLTPSHTHISCASLKLPLHTSRCNANFTRHSIHKPLLQPQFHASIKTPQPPAPTSTMSTTPTAVSSSPAAPPYPGQAYIIAAPAASPAAAAATPANDGGDDKSPSPSPPPPTHEDLISGEITSPRAAPHRTGVRPARGCLRPPHWCRQAQGPRVRLAEEARCVVTGEVCVPHERDCRRWRADLRAQYLAELKEHAPDKWKWLVMMGDYKTERRNMRTEAKKQQREKEEELAKKLLESRLEDMEQQRAEHDGDQPRVLTHSASNSSRMRPLSTTRERTTRRTPCILMPAKEGDCDEGDAKEMRNVGIPWLTAG</sequence>
<proteinExistence type="predicted"/>
<name>A0AAN6UCP6_9PEZI</name>
<keyword evidence="3" id="KW-1185">Reference proteome</keyword>
<dbReference type="EMBL" id="MU853434">
    <property type="protein sequence ID" value="KAK4130592.1"/>
    <property type="molecule type" value="Genomic_DNA"/>
</dbReference>
<reference evidence="2" key="1">
    <citation type="journal article" date="2023" name="Mol. Phylogenet. Evol.">
        <title>Genome-scale phylogeny and comparative genomics of the fungal order Sordariales.</title>
        <authorList>
            <person name="Hensen N."/>
            <person name="Bonometti L."/>
            <person name="Westerberg I."/>
            <person name="Brannstrom I.O."/>
            <person name="Guillou S."/>
            <person name="Cros-Aarteil S."/>
            <person name="Calhoun S."/>
            <person name="Haridas S."/>
            <person name="Kuo A."/>
            <person name="Mondo S."/>
            <person name="Pangilinan J."/>
            <person name="Riley R."/>
            <person name="LaButti K."/>
            <person name="Andreopoulos B."/>
            <person name="Lipzen A."/>
            <person name="Chen C."/>
            <person name="Yan M."/>
            <person name="Daum C."/>
            <person name="Ng V."/>
            <person name="Clum A."/>
            <person name="Steindorff A."/>
            <person name="Ohm R.A."/>
            <person name="Martin F."/>
            <person name="Silar P."/>
            <person name="Natvig D.O."/>
            <person name="Lalanne C."/>
            <person name="Gautier V."/>
            <person name="Ament-Velasquez S.L."/>
            <person name="Kruys A."/>
            <person name="Hutchinson M.I."/>
            <person name="Powell A.J."/>
            <person name="Barry K."/>
            <person name="Miller A.N."/>
            <person name="Grigoriev I.V."/>
            <person name="Debuchy R."/>
            <person name="Gladieux P."/>
            <person name="Hiltunen Thoren M."/>
            <person name="Johannesson H."/>
        </authorList>
    </citation>
    <scope>NUCLEOTIDE SEQUENCE</scope>
    <source>
        <strain evidence="2">CBS 123565</strain>
    </source>
</reference>
<gene>
    <name evidence="2" type="ORF">BT67DRAFT_458609</name>
</gene>
<accession>A0AAN6UCP6</accession>